<evidence type="ECO:0000256" key="1">
    <source>
        <dbReference type="SAM" id="Phobius"/>
    </source>
</evidence>
<evidence type="ECO:0008006" key="4">
    <source>
        <dbReference type="Google" id="ProtNLM"/>
    </source>
</evidence>
<dbReference type="RefSeq" id="WP_015534475.1">
    <property type="nucleotide sequence ID" value="NZ_BLYL01000006.1"/>
</dbReference>
<comment type="caution">
    <text evidence="2">The sequence shown here is derived from an EMBL/GenBank/DDBJ whole genome shotgun (WGS) entry which is preliminary data.</text>
</comment>
<protein>
    <recommendedName>
        <fullName evidence="4">Nuclear transport factor 2 family protein</fullName>
    </recommendedName>
</protein>
<organism evidence="2 3">
    <name type="scientific">Coprococcus eutactus</name>
    <dbReference type="NCBI Taxonomy" id="33043"/>
    <lineage>
        <taxon>Bacteria</taxon>
        <taxon>Bacillati</taxon>
        <taxon>Bacillota</taxon>
        <taxon>Clostridia</taxon>
        <taxon>Lachnospirales</taxon>
        <taxon>Lachnospiraceae</taxon>
        <taxon>Coprococcus</taxon>
    </lineage>
</organism>
<dbReference type="Proteomes" id="UP000660047">
    <property type="component" value="Unassembled WGS sequence"/>
</dbReference>
<dbReference type="EMBL" id="BLYL01000006">
    <property type="protein sequence ID" value="GFO94304.1"/>
    <property type="molecule type" value="Genomic_DNA"/>
</dbReference>
<name>A0AAI9K4Q1_9FIRM</name>
<keyword evidence="1" id="KW-0472">Membrane</keyword>
<sequence>MGKNETKNYVGGSGMDDMELDERDIQLMEESRKEGKKKLFIALGAIVLAVIVVVIYIVVRKNMTGKSESEDLIKTYMEGLEEADLDKVESVMDPDTIDSDSSKDLVTVFQTYKENNIEYTVSYTMGDGHVAESSDLAAVSSTVYGKTQKEAGISKGYVIPVTGKIMMTFQGQTSPYDLDMDIICYEKDGEWYLGGTVMTTGDTTTDDTTE</sequence>
<evidence type="ECO:0000313" key="2">
    <source>
        <dbReference type="EMBL" id="GFO94304.1"/>
    </source>
</evidence>
<proteinExistence type="predicted"/>
<accession>A0AAI9K4Q1</accession>
<keyword evidence="1" id="KW-0812">Transmembrane</keyword>
<feature type="transmembrane region" description="Helical" evidence="1">
    <location>
        <begin position="39"/>
        <end position="59"/>
    </location>
</feature>
<reference evidence="2" key="1">
    <citation type="submission" date="2020-06" db="EMBL/GenBank/DDBJ databases">
        <title>Characterization of fructooligosaccharide metabolism and fructooligosaccharide-degrading enzymes in human commensal butyrate producers.</title>
        <authorList>
            <person name="Tanno H."/>
            <person name="Fujii T."/>
            <person name="Hirano K."/>
            <person name="Maeno S."/>
            <person name="Tonozuka T."/>
            <person name="Sakamoto M."/>
            <person name="Ohkuma M."/>
            <person name="Tochio T."/>
            <person name="Endo A."/>
        </authorList>
    </citation>
    <scope>NUCLEOTIDE SEQUENCE</scope>
    <source>
        <strain evidence="2">JCM 31265</strain>
    </source>
</reference>
<keyword evidence="1" id="KW-1133">Transmembrane helix</keyword>
<evidence type="ECO:0000313" key="3">
    <source>
        <dbReference type="Proteomes" id="UP000660047"/>
    </source>
</evidence>
<gene>
    <name evidence="2" type="ORF">COEU31_13500</name>
</gene>
<dbReference type="AlphaFoldDB" id="A0AAI9K4Q1"/>